<evidence type="ECO:0000256" key="6">
    <source>
        <dbReference type="ARBA" id="ARBA00093234"/>
    </source>
</evidence>
<sequence>MRIVIVNPNTTASMTAKIGAAAQSVAGAGTEVIAVNPPDGPVSIEGYVDEAYSVPGLLAEIRRQPADAYIIACFDDTGLEAARCVTESPVIGIGEAAFHIASLLAGKFSVITTLSRSIPAIEHNLVKYGLDRRCAKVRAAEVPVLELEDPTSDAATRIATEIEQAKAADRCEAIVLGCAGMADLAASLSRTHGLPVIDGVAAAVELAESVVALGLKTSRLGGYAPPRAKPYTGRFAREAP</sequence>
<dbReference type="Pfam" id="PF01177">
    <property type="entry name" value="Asp_Glu_race"/>
    <property type="match status" value="1"/>
</dbReference>
<organism evidence="7 8">
    <name type="scientific">Oceanibaculum indicum P24</name>
    <dbReference type="NCBI Taxonomy" id="1207063"/>
    <lineage>
        <taxon>Bacteria</taxon>
        <taxon>Pseudomonadati</taxon>
        <taxon>Pseudomonadota</taxon>
        <taxon>Alphaproteobacteria</taxon>
        <taxon>Rhodospirillales</taxon>
        <taxon>Oceanibaculaceae</taxon>
        <taxon>Oceanibaculum</taxon>
    </lineage>
</organism>
<comment type="catalytic activity">
    <reaction evidence="5">
        <text>D-5-benzylhydantoin = L-5-benzylhydantoin</text>
        <dbReference type="Rhea" id="RHEA:83991"/>
        <dbReference type="ChEBI" id="CHEBI:176864"/>
        <dbReference type="ChEBI" id="CHEBI:233540"/>
    </reaction>
</comment>
<comment type="catalytic activity">
    <reaction evidence="2">
        <text>a D-5-monosubstituted hydantoin = a L-5-monosubstituted hydantoin</text>
        <dbReference type="Rhea" id="RHEA:46624"/>
        <dbReference type="ChEBI" id="CHEBI:86339"/>
        <dbReference type="ChEBI" id="CHEBI:86340"/>
        <dbReference type="EC" id="5.1.99.5"/>
    </reaction>
</comment>
<dbReference type="EMBL" id="AMRL01000001">
    <property type="protein sequence ID" value="EKE79030.1"/>
    <property type="molecule type" value="Genomic_DNA"/>
</dbReference>
<evidence type="ECO:0000313" key="8">
    <source>
        <dbReference type="Proteomes" id="UP000006746"/>
    </source>
</evidence>
<dbReference type="AlphaFoldDB" id="K2KNC0"/>
<evidence type="ECO:0000256" key="5">
    <source>
        <dbReference type="ARBA" id="ARBA00093199"/>
    </source>
</evidence>
<dbReference type="PANTHER" id="PTHR28047">
    <property type="entry name" value="PROTEIN DCG1"/>
    <property type="match status" value="1"/>
</dbReference>
<dbReference type="Proteomes" id="UP000006746">
    <property type="component" value="Unassembled WGS sequence"/>
</dbReference>
<name>K2KNC0_9PROT</name>
<dbReference type="FunFam" id="3.40.50.12500:FF:000001">
    <property type="entry name" value="Putative hydantoin racemase"/>
    <property type="match status" value="1"/>
</dbReference>
<accession>K2KNC0</accession>
<dbReference type="GO" id="GO:0047661">
    <property type="term" value="F:amino-acid racemase activity"/>
    <property type="evidence" value="ECO:0007669"/>
    <property type="project" value="InterPro"/>
</dbReference>
<dbReference type="InterPro" id="IPR015942">
    <property type="entry name" value="Asp/Glu/hydantoin_racemase"/>
</dbReference>
<dbReference type="RefSeq" id="WP_008942964.1">
    <property type="nucleotide sequence ID" value="NZ_AMRL01000001.1"/>
</dbReference>
<evidence type="ECO:0000313" key="7">
    <source>
        <dbReference type="EMBL" id="EKE79030.1"/>
    </source>
</evidence>
<reference evidence="7 8" key="1">
    <citation type="journal article" date="2012" name="J. Bacteriol.">
        <title>Genome Sequence of Oceanibaculum indicum Type Strain P24.</title>
        <authorList>
            <person name="Lai Q."/>
            <person name="Shao Z."/>
        </authorList>
    </citation>
    <scope>NUCLEOTIDE SEQUENCE [LARGE SCALE GENOMIC DNA]</scope>
    <source>
        <strain evidence="7 8">P24</strain>
    </source>
</reference>
<dbReference type="eggNOG" id="COG4126">
    <property type="taxonomic scope" value="Bacteria"/>
</dbReference>
<dbReference type="PANTHER" id="PTHR28047:SF5">
    <property type="entry name" value="PROTEIN DCG1"/>
    <property type="match status" value="1"/>
</dbReference>
<dbReference type="InterPro" id="IPR052186">
    <property type="entry name" value="Hydantoin_racemase-like"/>
</dbReference>
<dbReference type="GO" id="GO:0036348">
    <property type="term" value="F:hydantoin racemase activity"/>
    <property type="evidence" value="ECO:0007669"/>
    <property type="project" value="UniProtKB-EC"/>
</dbReference>
<evidence type="ECO:0000256" key="3">
    <source>
        <dbReference type="ARBA" id="ARBA00066406"/>
    </source>
</evidence>
<evidence type="ECO:0000256" key="1">
    <source>
        <dbReference type="ARBA" id="ARBA00038414"/>
    </source>
</evidence>
<evidence type="ECO:0000256" key="4">
    <source>
        <dbReference type="ARBA" id="ARBA00067972"/>
    </source>
</evidence>
<dbReference type="STRING" id="1207063.P24_01725"/>
<dbReference type="InterPro" id="IPR053714">
    <property type="entry name" value="Iso_Racemase_Enz_sf"/>
</dbReference>
<dbReference type="EC" id="5.1.99.5" evidence="3"/>
<evidence type="ECO:0000256" key="2">
    <source>
        <dbReference type="ARBA" id="ARBA00051635"/>
    </source>
</evidence>
<comment type="caution">
    <text evidence="7">The sequence shown here is derived from an EMBL/GenBank/DDBJ whole genome shotgun (WGS) entry which is preliminary data.</text>
</comment>
<proteinExistence type="inferred from homology"/>
<keyword evidence="8" id="KW-1185">Reference proteome</keyword>
<dbReference type="PATRIC" id="fig|1207063.3.peg.355"/>
<dbReference type="Gene3D" id="3.40.50.12500">
    <property type="match status" value="1"/>
</dbReference>
<comment type="similarity">
    <text evidence="1">Belongs to the HyuE racemase family.</text>
</comment>
<comment type="catalytic activity">
    <reaction evidence="6">
        <text>D-5-isobutylhydantoin = L-5-isobutylhydantoin</text>
        <dbReference type="Rhea" id="RHEA:84231"/>
        <dbReference type="ChEBI" id="CHEBI:233609"/>
        <dbReference type="ChEBI" id="CHEBI:233610"/>
    </reaction>
</comment>
<protein>
    <recommendedName>
        <fullName evidence="4">Hydantoin racemase</fullName>
        <ecNumber evidence="3">5.1.99.5</ecNumber>
    </recommendedName>
</protein>
<gene>
    <name evidence="7" type="ORF">P24_01725</name>
</gene>